<dbReference type="SUPFAM" id="SSF55174">
    <property type="entry name" value="Alpha-L RNA-binding motif"/>
    <property type="match status" value="1"/>
</dbReference>
<organism evidence="5 6">
    <name type="scientific">Helicobacter canis</name>
    <dbReference type="NCBI Taxonomy" id="29419"/>
    <lineage>
        <taxon>Bacteria</taxon>
        <taxon>Pseudomonadati</taxon>
        <taxon>Campylobacterota</taxon>
        <taxon>Epsilonproteobacteria</taxon>
        <taxon>Campylobacterales</taxon>
        <taxon>Helicobacteraceae</taxon>
        <taxon>Helicobacter</taxon>
    </lineage>
</organism>
<accession>A0A377J7J2</accession>
<feature type="domain" description="RNA-binding S4" evidence="4">
    <location>
        <begin position="1"/>
        <end position="65"/>
    </location>
</feature>
<dbReference type="InterPro" id="IPR029063">
    <property type="entry name" value="SAM-dependent_MTases_sf"/>
</dbReference>
<dbReference type="InterPro" id="IPR002942">
    <property type="entry name" value="S4_RNA-bd"/>
</dbReference>
<dbReference type="GO" id="GO:0008168">
    <property type="term" value="F:methyltransferase activity"/>
    <property type="evidence" value="ECO:0007669"/>
    <property type="project" value="UniProtKB-KW"/>
</dbReference>
<protein>
    <submittedName>
        <fullName evidence="5">Putative hemolysin A</fullName>
        <ecNumber evidence="5">2.1.1.226</ecNumber>
    </submittedName>
</protein>
<evidence type="ECO:0000259" key="4">
    <source>
        <dbReference type="SMART" id="SM00363"/>
    </source>
</evidence>
<dbReference type="InterPro" id="IPR036986">
    <property type="entry name" value="S4_RNA-bd_sf"/>
</dbReference>
<dbReference type="Gene3D" id="3.10.290.10">
    <property type="entry name" value="RNA-binding S4 domain"/>
    <property type="match status" value="1"/>
</dbReference>
<evidence type="ECO:0000313" key="6">
    <source>
        <dbReference type="Proteomes" id="UP000254841"/>
    </source>
</evidence>
<dbReference type="PANTHER" id="PTHR32319">
    <property type="entry name" value="BACTERIAL HEMOLYSIN-LIKE PROTEIN"/>
    <property type="match status" value="1"/>
</dbReference>
<dbReference type="AlphaFoldDB" id="A0A377J7J2"/>
<proteinExistence type="inferred from homology"/>
<dbReference type="Pfam" id="PF01728">
    <property type="entry name" value="FtsJ"/>
    <property type="match status" value="1"/>
</dbReference>
<dbReference type="PROSITE" id="PS50889">
    <property type="entry name" value="S4"/>
    <property type="match status" value="1"/>
</dbReference>
<reference evidence="5 6" key="1">
    <citation type="submission" date="2018-06" db="EMBL/GenBank/DDBJ databases">
        <authorList>
            <consortium name="Pathogen Informatics"/>
            <person name="Doyle S."/>
        </authorList>
    </citation>
    <scope>NUCLEOTIDE SEQUENCE [LARGE SCALE GENOMIC DNA]</scope>
    <source>
        <strain evidence="5 6">NCTC12410</strain>
    </source>
</reference>
<dbReference type="EC" id="2.1.1.226" evidence="5"/>
<keyword evidence="5" id="KW-0808">Transferase</keyword>
<dbReference type="SMART" id="SM00363">
    <property type="entry name" value="S4"/>
    <property type="match status" value="1"/>
</dbReference>
<evidence type="ECO:0000256" key="3">
    <source>
        <dbReference type="PROSITE-ProRule" id="PRU00182"/>
    </source>
</evidence>
<dbReference type="Pfam" id="PF01479">
    <property type="entry name" value="S4"/>
    <property type="match status" value="1"/>
</dbReference>
<sequence>MRLDQYLVDIGRFDSRQKAQEAIKEGRVIISGKVVRKAAFQVDSGEMGKKVDSREVDSGVSDKKVDSRIAVCGDEYVSRAGKKLQGFLEECKGQGIFKAWGSAIDVGAARGGFTQVLLRYGVQRVCCVDVGSNQLHPKIAQDSRVEVFEQCDIRDFTRKYGRRFDVVVCDVSFIGIGCIVDDLCGLGDEVIVLFKPQFEVGRGIKRSRRGVVQDQEAVQRALQECIATICARGFAVSLVAESSVKGKEGNAEFFIYACRESSI</sequence>
<dbReference type="OrthoDB" id="9784736at2"/>
<dbReference type="InterPro" id="IPR047048">
    <property type="entry name" value="TlyA"/>
</dbReference>
<name>A0A377J7J2_9HELI</name>
<gene>
    <name evidence="5" type="primary">tlyA</name>
    <name evidence="5" type="ORF">NCTC12410_01653</name>
</gene>
<evidence type="ECO:0000256" key="2">
    <source>
        <dbReference type="ARBA" id="ARBA00029460"/>
    </source>
</evidence>
<dbReference type="RefSeq" id="WP_115012025.1">
    <property type="nucleotide sequence ID" value="NZ_UGHV01000001.1"/>
</dbReference>
<dbReference type="Proteomes" id="UP000254841">
    <property type="component" value="Unassembled WGS sequence"/>
</dbReference>
<dbReference type="Gene3D" id="3.40.50.150">
    <property type="entry name" value="Vaccinia Virus protein VP39"/>
    <property type="match status" value="1"/>
</dbReference>
<keyword evidence="1 3" id="KW-0694">RNA-binding</keyword>
<comment type="similarity">
    <text evidence="2">Belongs to the TlyA family.</text>
</comment>
<dbReference type="InterPro" id="IPR002877">
    <property type="entry name" value="RNA_MeTrfase_FtsJ_dom"/>
</dbReference>
<dbReference type="SUPFAM" id="SSF53335">
    <property type="entry name" value="S-adenosyl-L-methionine-dependent methyltransferases"/>
    <property type="match status" value="1"/>
</dbReference>
<dbReference type="CDD" id="cd00165">
    <property type="entry name" value="S4"/>
    <property type="match status" value="1"/>
</dbReference>
<dbReference type="GO" id="GO:0032259">
    <property type="term" value="P:methylation"/>
    <property type="evidence" value="ECO:0007669"/>
    <property type="project" value="UniProtKB-KW"/>
</dbReference>
<dbReference type="GO" id="GO:0003723">
    <property type="term" value="F:RNA binding"/>
    <property type="evidence" value="ECO:0007669"/>
    <property type="project" value="UniProtKB-KW"/>
</dbReference>
<dbReference type="EMBL" id="UGHV01000001">
    <property type="protein sequence ID" value="STO97816.1"/>
    <property type="molecule type" value="Genomic_DNA"/>
</dbReference>
<keyword evidence="5" id="KW-0489">Methyltransferase</keyword>
<evidence type="ECO:0000256" key="1">
    <source>
        <dbReference type="ARBA" id="ARBA00022884"/>
    </source>
</evidence>
<dbReference type="PANTHER" id="PTHR32319:SF0">
    <property type="entry name" value="BACTERIAL HEMOLYSIN-LIKE PROTEIN"/>
    <property type="match status" value="1"/>
</dbReference>
<evidence type="ECO:0000313" key="5">
    <source>
        <dbReference type="EMBL" id="STO97816.1"/>
    </source>
</evidence>
<dbReference type="CDD" id="cd02440">
    <property type="entry name" value="AdoMet_MTases"/>
    <property type="match status" value="1"/>
</dbReference>